<organism evidence="2 3">
    <name type="scientific">Prevotella intermedia</name>
    <dbReference type="NCBI Taxonomy" id="28131"/>
    <lineage>
        <taxon>Bacteria</taxon>
        <taxon>Pseudomonadati</taxon>
        <taxon>Bacteroidota</taxon>
        <taxon>Bacteroidia</taxon>
        <taxon>Bacteroidales</taxon>
        <taxon>Prevotellaceae</taxon>
        <taxon>Prevotella</taxon>
    </lineage>
</organism>
<evidence type="ECO:0000313" key="2">
    <source>
        <dbReference type="EMBL" id="PIK21476.1"/>
    </source>
</evidence>
<accession>A0A2G8ID94</accession>
<dbReference type="RefSeq" id="WP_061868893.1">
    <property type="nucleotide sequence ID" value="NZ_LBGT01000027.1"/>
</dbReference>
<dbReference type="Proteomes" id="UP000230046">
    <property type="component" value="Unassembled WGS sequence"/>
</dbReference>
<reference evidence="2 3" key="1">
    <citation type="submission" date="2017-11" db="EMBL/GenBank/DDBJ databases">
        <title>Genome sequencing of Prevotella intermedia KCOM 1653.</title>
        <authorList>
            <person name="Kook J.-K."/>
            <person name="Park S.-N."/>
            <person name="Lim Y.K."/>
        </authorList>
    </citation>
    <scope>NUCLEOTIDE SEQUENCE [LARGE SCALE GENOMIC DNA]</scope>
    <source>
        <strain evidence="2 3">KCOM 1653</strain>
    </source>
</reference>
<evidence type="ECO:0000256" key="1">
    <source>
        <dbReference type="SAM" id="MobiDB-lite"/>
    </source>
</evidence>
<evidence type="ECO:0000313" key="3">
    <source>
        <dbReference type="Proteomes" id="UP000230046"/>
    </source>
</evidence>
<proteinExistence type="predicted"/>
<dbReference type="EMBL" id="PEKN01000001">
    <property type="protein sequence ID" value="PIK21476.1"/>
    <property type="molecule type" value="Genomic_DNA"/>
</dbReference>
<gene>
    <name evidence="2" type="ORF">CTI18_09315</name>
</gene>
<comment type="caution">
    <text evidence="2">The sequence shown here is derived from an EMBL/GenBank/DDBJ whole genome shotgun (WGS) entry which is preliminary data.</text>
</comment>
<feature type="region of interest" description="Disordered" evidence="1">
    <location>
        <begin position="1"/>
        <end position="63"/>
    </location>
</feature>
<protein>
    <submittedName>
        <fullName evidence="2">Uncharacterized protein</fullName>
    </submittedName>
</protein>
<dbReference type="AlphaFoldDB" id="A0A2G8ID94"/>
<sequence length="63" mass="6965">MRKEYIKPCMGKIQVQEESLMNPDSVRENGQTSPDMGIGGDSPGGQEADSKQGFFDNERWGSL</sequence>
<name>A0A2G8ID94_PREIN</name>